<reference evidence="2 3" key="1">
    <citation type="journal article" date="2016" name="Mol. Biol. Evol.">
        <title>Comparative Genomics of Early-Diverging Mushroom-Forming Fungi Provides Insights into the Origins of Lignocellulose Decay Capabilities.</title>
        <authorList>
            <person name="Nagy L.G."/>
            <person name="Riley R."/>
            <person name="Tritt A."/>
            <person name="Adam C."/>
            <person name="Daum C."/>
            <person name="Floudas D."/>
            <person name="Sun H."/>
            <person name="Yadav J.S."/>
            <person name="Pangilinan J."/>
            <person name="Larsson K.H."/>
            <person name="Matsuura K."/>
            <person name="Barry K."/>
            <person name="Labutti K."/>
            <person name="Kuo R."/>
            <person name="Ohm R.A."/>
            <person name="Bhattacharya S.S."/>
            <person name="Shirouzu T."/>
            <person name="Yoshinaga Y."/>
            <person name="Martin F.M."/>
            <person name="Grigoriev I.V."/>
            <person name="Hibbett D.S."/>
        </authorList>
    </citation>
    <scope>NUCLEOTIDE SEQUENCE [LARGE SCALE GENOMIC DNA]</scope>
    <source>
        <strain evidence="2 3">93-53</strain>
    </source>
</reference>
<dbReference type="Proteomes" id="UP000076871">
    <property type="component" value="Unassembled WGS sequence"/>
</dbReference>
<keyword evidence="3" id="KW-1185">Reference proteome</keyword>
<name>A0A165CG70_9APHY</name>
<sequence length="236" mass="24945">MIAGLSRAITTLLAPLLSLAAFLLILFAYLAPTLMLSMQVSLLKVSSSTALTSNSTVSSVDGPTIFLGALGSCSRANNEATVSCTVPSVSPTYNLSVLPSNAPDIFDTPTTATPAFIAVSLAFTVVFLFMYTFTAHHAILGRAGVPFERPQVQRATAWIGLLGFIIGITSFLIIFMWFTKSVDDFNEDIKKLGSDAPNLIATTSNGFVMAWIGYAFYAVPLASSLAKLQVTVGGKA</sequence>
<keyword evidence="1" id="KW-1133">Transmembrane helix</keyword>
<proteinExistence type="predicted"/>
<dbReference type="GeneID" id="63822905"/>
<feature type="transmembrane region" description="Helical" evidence="1">
    <location>
        <begin position="115"/>
        <end position="134"/>
    </location>
</feature>
<evidence type="ECO:0000256" key="1">
    <source>
        <dbReference type="SAM" id="Phobius"/>
    </source>
</evidence>
<gene>
    <name evidence="2" type="ORF">LAESUDRAFT_685041</name>
</gene>
<dbReference type="EMBL" id="KV427650">
    <property type="protein sequence ID" value="KZT02751.1"/>
    <property type="molecule type" value="Genomic_DNA"/>
</dbReference>
<feature type="transmembrane region" description="Helical" evidence="1">
    <location>
        <begin position="155"/>
        <end position="179"/>
    </location>
</feature>
<organism evidence="2 3">
    <name type="scientific">Laetiporus sulphureus 93-53</name>
    <dbReference type="NCBI Taxonomy" id="1314785"/>
    <lineage>
        <taxon>Eukaryota</taxon>
        <taxon>Fungi</taxon>
        <taxon>Dikarya</taxon>
        <taxon>Basidiomycota</taxon>
        <taxon>Agaricomycotina</taxon>
        <taxon>Agaricomycetes</taxon>
        <taxon>Polyporales</taxon>
        <taxon>Laetiporus</taxon>
    </lineage>
</organism>
<feature type="transmembrane region" description="Helical" evidence="1">
    <location>
        <begin position="199"/>
        <end position="219"/>
    </location>
</feature>
<protein>
    <submittedName>
        <fullName evidence="2">Uncharacterized protein</fullName>
    </submittedName>
</protein>
<dbReference type="InParanoid" id="A0A165CG70"/>
<dbReference type="OrthoDB" id="2575000at2759"/>
<keyword evidence="1" id="KW-0472">Membrane</keyword>
<evidence type="ECO:0000313" key="2">
    <source>
        <dbReference type="EMBL" id="KZT02751.1"/>
    </source>
</evidence>
<dbReference type="RefSeq" id="XP_040760491.1">
    <property type="nucleotide sequence ID" value="XM_040905876.1"/>
</dbReference>
<feature type="transmembrane region" description="Helical" evidence="1">
    <location>
        <begin position="12"/>
        <end position="31"/>
    </location>
</feature>
<dbReference type="AlphaFoldDB" id="A0A165CG70"/>
<evidence type="ECO:0000313" key="3">
    <source>
        <dbReference type="Proteomes" id="UP000076871"/>
    </source>
</evidence>
<keyword evidence="1" id="KW-0812">Transmembrane</keyword>
<accession>A0A165CG70</accession>